<reference evidence="1 2" key="1">
    <citation type="submission" date="2015-08" db="EMBL/GenBank/DDBJ databases">
        <title>Emmonsia species relationships and genome sequence.</title>
        <authorList>
            <person name="Cuomo C.A."/>
            <person name="Schwartz I.S."/>
            <person name="Kenyon C."/>
            <person name="De Hoog G.S."/>
            <person name="Govender N.P."/>
            <person name="Botha A."/>
            <person name="Moreno L."/>
            <person name="De Vries M."/>
            <person name="Munoz J.F."/>
            <person name="Stielow J.B."/>
        </authorList>
    </citation>
    <scope>NUCLEOTIDE SEQUENCE [LARGE SCALE GENOMIC DNA]</scope>
    <source>
        <strain evidence="1 2">EI222</strain>
    </source>
</reference>
<proteinExistence type="predicted"/>
<comment type="caution">
    <text evidence="1">The sequence shown here is derived from an EMBL/GenBank/DDBJ whole genome shotgun (WGS) entry which is preliminary data.</text>
</comment>
<dbReference type="EMBL" id="LGTZ01001044">
    <property type="protein sequence ID" value="OJD22483.1"/>
    <property type="molecule type" value="Genomic_DNA"/>
</dbReference>
<dbReference type="AlphaFoldDB" id="A0A1J9QQJ9"/>
<gene>
    <name evidence="1" type="ORF">ACJ73_06169</name>
</gene>
<accession>A0A1J9QQJ9</accession>
<dbReference type="VEuPathDB" id="FungiDB:ACJ73_06169"/>
<sequence>MYRWASTRQGHFVSSVTEGKVVSYKWKIEATDSLNGPPNIYLKAAIQIDDSPRKVHEDAGSISLAPMWRADGDDSCSAYLEVRTVPMPESGYMKLSFQFEEWNGTGSTVIGDFETLAVLGPIMNGTDDG</sequence>
<evidence type="ECO:0000313" key="2">
    <source>
        <dbReference type="Proteomes" id="UP000242791"/>
    </source>
</evidence>
<name>A0A1J9QQJ9_9EURO</name>
<keyword evidence="2" id="KW-1185">Reference proteome</keyword>
<protein>
    <submittedName>
        <fullName evidence="1">Uncharacterized protein</fullName>
    </submittedName>
</protein>
<evidence type="ECO:0000313" key="1">
    <source>
        <dbReference type="EMBL" id="OJD22483.1"/>
    </source>
</evidence>
<dbReference type="Proteomes" id="UP000242791">
    <property type="component" value="Unassembled WGS sequence"/>
</dbReference>
<organism evidence="1 2">
    <name type="scientific">Blastomyces percursus</name>
    <dbReference type="NCBI Taxonomy" id="1658174"/>
    <lineage>
        <taxon>Eukaryota</taxon>
        <taxon>Fungi</taxon>
        <taxon>Dikarya</taxon>
        <taxon>Ascomycota</taxon>
        <taxon>Pezizomycotina</taxon>
        <taxon>Eurotiomycetes</taxon>
        <taxon>Eurotiomycetidae</taxon>
        <taxon>Onygenales</taxon>
        <taxon>Ajellomycetaceae</taxon>
        <taxon>Blastomyces</taxon>
    </lineage>
</organism>